<protein>
    <submittedName>
        <fullName evidence="1">Uncharacterized protein</fullName>
    </submittedName>
</protein>
<dbReference type="Proteomes" id="UP000077098">
    <property type="component" value="Unassembled WGS sequence"/>
</dbReference>
<organism evidence="1 2">
    <name type="scientific">Agrobacterium tumefaciens</name>
    <dbReference type="NCBI Taxonomy" id="358"/>
    <lineage>
        <taxon>Bacteria</taxon>
        <taxon>Pseudomonadati</taxon>
        <taxon>Pseudomonadota</taxon>
        <taxon>Alphaproteobacteria</taxon>
        <taxon>Hyphomicrobiales</taxon>
        <taxon>Rhizobiaceae</taxon>
        <taxon>Rhizobium/Agrobacterium group</taxon>
        <taxon>Agrobacterium</taxon>
        <taxon>Agrobacterium tumefaciens complex</taxon>
    </lineage>
</organism>
<evidence type="ECO:0000313" key="1">
    <source>
        <dbReference type="EMBL" id="OAE49224.1"/>
    </source>
</evidence>
<proteinExistence type="predicted"/>
<dbReference type="InterPro" id="IPR029058">
    <property type="entry name" value="AB_hydrolase_fold"/>
</dbReference>
<accession>A0A176XH72</accession>
<reference evidence="1 2" key="1">
    <citation type="submission" date="2016-05" db="EMBL/GenBank/DDBJ databases">
        <authorList>
            <person name="Lavstsen T."/>
            <person name="Jespersen J.S."/>
        </authorList>
    </citation>
    <scope>NUCLEOTIDE SEQUENCE [LARGE SCALE GENOMIC DNA]</scope>
    <source>
        <strain evidence="1 2">KCJ1736</strain>
    </source>
</reference>
<dbReference type="EMBL" id="LXPS01000003">
    <property type="protein sequence ID" value="OAE49224.1"/>
    <property type="molecule type" value="Genomic_DNA"/>
</dbReference>
<sequence>MERHDLLVSVSGYLIQDIANSNLPAPARAERGFWFQFYFQTERGSAGLDAHRWDTAEIMWHDNSPTWTFGKALFEGSAPSFDNPDYSDVVVHFYRHRRRGIPATPNSRRASLPRQ</sequence>
<dbReference type="Gene3D" id="3.40.50.1820">
    <property type="entry name" value="alpha/beta hydrolase"/>
    <property type="match status" value="1"/>
</dbReference>
<evidence type="ECO:0000313" key="2">
    <source>
        <dbReference type="Proteomes" id="UP000077098"/>
    </source>
</evidence>
<dbReference type="AlphaFoldDB" id="A0A176XH72"/>
<name>A0A176XH72_AGRTU</name>
<comment type="caution">
    <text evidence="1">The sequence shown here is derived from an EMBL/GenBank/DDBJ whole genome shotgun (WGS) entry which is preliminary data.</text>
</comment>
<gene>
    <name evidence="1" type="ORF">A7J57_01010</name>
</gene>